<evidence type="ECO:0000313" key="3">
    <source>
        <dbReference type="Proteomes" id="UP000801492"/>
    </source>
</evidence>
<sequence length="147" mass="15777">MNTGVISLLLLPLLTVQGVLSMVGAQVGLENVGGLNFGPGLPQLDLVQAQQAQAVAQVGVPGFPNIPSYYPPIYPQPYPVIDDYSYYGPSSILSTIIRAIRNCISRILTIPWRIVRFIKEVSPCMVGPLGAGAQAQAQAQVMKRNTK</sequence>
<accession>A0A8K0C7M5</accession>
<feature type="signal peptide" evidence="1">
    <location>
        <begin position="1"/>
        <end position="21"/>
    </location>
</feature>
<proteinExistence type="predicted"/>
<feature type="chain" id="PRO_5035445873" evidence="1">
    <location>
        <begin position="22"/>
        <end position="147"/>
    </location>
</feature>
<keyword evidence="1" id="KW-0732">Signal</keyword>
<comment type="caution">
    <text evidence="2">The sequence shown here is derived from an EMBL/GenBank/DDBJ whole genome shotgun (WGS) entry which is preliminary data.</text>
</comment>
<name>A0A8K0C7M5_IGNLU</name>
<organism evidence="2 3">
    <name type="scientific">Ignelater luminosus</name>
    <name type="common">Cucubano</name>
    <name type="synonym">Pyrophorus luminosus</name>
    <dbReference type="NCBI Taxonomy" id="2038154"/>
    <lineage>
        <taxon>Eukaryota</taxon>
        <taxon>Metazoa</taxon>
        <taxon>Ecdysozoa</taxon>
        <taxon>Arthropoda</taxon>
        <taxon>Hexapoda</taxon>
        <taxon>Insecta</taxon>
        <taxon>Pterygota</taxon>
        <taxon>Neoptera</taxon>
        <taxon>Endopterygota</taxon>
        <taxon>Coleoptera</taxon>
        <taxon>Polyphaga</taxon>
        <taxon>Elateriformia</taxon>
        <taxon>Elateroidea</taxon>
        <taxon>Elateridae</taxon>
        <taxon>Agrypninae</taxon>
        <taxon>Pyrophorini</taxon>
        <taxon>Ignelater</taxon>
    </lineage>
</organism>
<keyword evidence="3" id="KW-1185">Reference proteome</keyword>
<evidence type="ECO:0000313" key="2">
    <source>
        <dbReference type="EMBL" id="KAF2882500.1"/>
    </source>
</evidence>
<protein>
    <submittedName>
        <fullName evidence="2">Uncharacterized protein</fullName>
    </submittedName>
</protein>
<evidence type="ECO:0000256" key="1">
    <source>
        <dbReference type="SAM" id="SignalP"/>
    </source>
</evidence>
<dbReference type="AlphaFoldDB" id="A0A8K0C7M5"/>
<dbReference type="EMBL" id="VTPC01090612">
    <property type="protein sequence ID" value="KAF2882500.1"/>
    <property type="molecule type" value="Genomic_DNA"/>
</dbReference>
<dbReference type="Proteomes" id="UP000801492">
    <property type="component" value="Unassembled WGS sequence"/>
</dbReference>
<reference evidence="2" key="1">
    <citation type="submission" date="2019-08" db="EMBL/GenBank/DDBJ databases">
        <title>The genome of the North American firefly Photinus pyralis.</title>
        <authorList>
            <consortium name="Photinus pyralis genome working group"/>
            <person name="Fallon T.R."/>
            <person name="Sander Lower S.E."/>
            <person name="Weng J.-K."/>
        </authorList>
    </citation>
    <scope>NUCLEOTIDE SEQUENCE</scope>
    <source>
        <strain evidence="2">TRF0915ILg1</strain>
        <tissue evidence="2">Whole body</tissue>
    </source>
</reference>
<gene>
    <name evidence="2" type="ORF">ILUMI_23675</name>
</gene>